<dbReference type="STRING" id="984487.A0A1E4SCK7"/>
<dbReference type="Proteomes" id="UP000094285">
    <property type="component" value="Unassembled WGS sequence"/>
</dbReference>
<reference evidence="3" key="1">
    <citation type="submission" date="2016-05" db="EMBL/GenBank/DDBJ databases">
        <title>Comparative genomics of biotechnologically important yeasts.</title>
        <authorList>
            <consortium name="DOE Joint Genome Institute"/>
            <person name="Riley R."/>
            <person name="Haridas S."/>
            <person name="Wolfe K.H."/>
            <person name="Lopes M.R."/>
            <person name="Hittinger C.T."/>
            <person name="Goker M."/>
            <person name="Salamov A."/>
            <person name="Wisecaver J."/>
            <person name="Long T.M."/>
            <person name="Aerts A.L."/>
            <person name="Barry K."/>
            <person name="Choi C."/>
            <person name="Clum A."/>
            <person name="Coughlan A.Y."/>
            <person name="Deshpande S."/>
            <person name="Douglass A.P."/>
            <person name="Hanson S.J."/>
            <person name="Klenk H.-P."/>
            <person name="Labutti K."/>
            <person name="Lapidus A."/>
            <person name="Lindquist E."/>
            <person name="Lipzen A."/>
            <person name="Meier-Kolthoff J.P."/>
            <person name="Ohm R.A."/>
            <person name="Otillar R.P."/>
            <person name="Pangilinan J."/>
            <person name="Peng Y."/>
            <person name="Rokas A."/>
            <person name="Rosa C.A."/>
            <person name="Scheuner C."/>
            <person name="Sibirny A.A."/>
            <person name="Slot J.C."/>
            <person name="Stielow J.B."/>
            <person name="Sun H."/>
            <person name="Kurtzman C.P."/>
            <person name="Blackwell M."/>
            <person name="Grigoriev I.V."/>
            <person name="Jeffries T.W."/>
        </authorList>
    </citation>
    <scope>NUCLEOTIDE SEQUENCE [LARGE SCALE GENOMIC DNA]</scope>
    <source>
        <strain evidence="3">NRRL Y-17324</strain>
    </source>
</reference>
<dbReference type="GeneID" id="30982137"/>
<dbReference type="SUPFAM" id="SSF51735">
    <property type="entry name" value="NAD(P)-binding Rossmann-fold domains"/>
    <property type="match status" value="1"/>
</dbReference>
<feature type="domain" description="NAD(P)-binding" evidence="1">
    <location>
        <begin position="11"/>
        <end position="202"/>
    </location>
</feature>
<dbReference type="InterPro" id="IPR036291">
    <property type="entry name" value="NAD(P)-bd_dom_sf"/>
</dbReference>
<dbReference type="EMBL" id="KV453915">
    <property type="protein sequence ID" value="ODV77196.1"/>
    <property type="molecule type" value="Genomic_DNA"/>
</dbReference>
<evidence type="ECO:0000313" key="2">
    <source>
        <dbReference type="EMBL" id="ODV77196.1"/>
    </source>
</evidence>
<gene>
    <name evidence="2" type="ORF">CANTADRAFT_27117</name>
</gene>
<name>A0A1E4SCK7_9ASCO</name>
<dbReference type="PANTHER" id="PTHR15020:SF50">
    <property type="entry name" value="UPF0659 PROTEIN YMR090W"/>
    <property type="match status" value="1"/>
</dbReference>
<protein>
    <submittedName>
        <fullName evidence="2">NAD(P)-binding protein</fullName>
    </submittedName>
</protein>
<evidence type="ECO:0000313" key="3">
    <source>
        <dbReference type="Proteomes" id="UP000094285"/>
    </source>
</evidence>
<keyword evidence="3" id="KW-1185">Reference proteome</keyword>
<dbReference type="Gene3D" id="3.40.50.720">
    <property type="entry name" value="NAD(P)-binding Rossmann-like Domain"/>
    <property type="match status" value="1"/>
</dbReference>
<dbReference type="OrthoDB" id="10254604at2759"/>
<dbReference type="AlphaFoldDB" id="A0A1E4SCK7"/>
<dbReference type="InterPro" id="IPR016040">
    <property type="entry name" value="NAD(P)-bd_dom"/>
</dbReference>
<organism evidence="2 3">
    <name type="scientific">Suhomyces tanzawaensis NRRL Y-17324</name>
    <dbReference type="NCBI Taxonomy" id="984487"/>
    <lineage>
        <taxon>Eukaryota</taxon>
        <taxon>Fungi</taxon>
        <taxon>Dikarya</taxon>
        <taxon>Ascomycota</taxon>
        <taxon>Saccharomycotina</taxon>
        <taxon>Pichiomycetes</taxon>
        <taxon>Debaryomycetaceae</taxon>
        <taxon>Suhomyces</taxon>
    </lineage>
</organism>
<dbReference type="CDD" id="cd05243">
    <property type="entry name" value="SDR_a5"/>
    <property type="match status" value="1"/>
</dbReference>
<evidence type="ECO:0000259" key="1">
    <source>
        <dbReference type="Pfam" id="PF13460"/>
    </source>
</evidence>
<accession>A0A1E4SCK7</accession>
<proteinExistence type="predicted"/>
<dbReference type="RefSeq" id="XP_020062318.1">
    <property type="nucleotide sequence ID" value="XM_020208000.1"/>
</dbReference>
<sequence length="226" mass="24274">MSSLNKVIVFGAHGKIGQHLIKLFAQKASPYTATAVIRNEEQAKRIAEISQNSSNITTTSLSLSDATAEELSKAIEGHDVVVFTAGSGGKNVIQVDLDGAVKTFEASVLAKTRRYVLISALNADKRNVFSQTAIRDYYIAKHYADRILADEYSDSLDYTILQPGALLDSEATGKIHVFPKSDKGETGAIPRADVADVIYQTIGKKSTYGKTIGFVGGDNDISSALE</sequence>
<dbReference type="Pfam" id="PF13460">
    <property type="entry name" value="NAD_binding_10"/>
    <property type="match status" value="1"/>
</dbReference>
<dbReference type="PANTHER" id="PTHR15020">
    <property type="entry name" value="FLAVIN REDUCTASE-RELATED"/>
    <property type="match status" value="1"/>
</dbReference>